<evidence type="ECO:0000313" key="10">
    <source>
        <dbReference type="Proteomes" id="UP000321353"/>
    </source>
</evidence>
<name>A0A5B9MP58_9BACT</name>
<reference evidence="9 10" key="1">
    <citation type="submission" date="2019-02" db="EMBL/GenBank/DDBJ databases">
        <title>Planctomycetal bacteria perform biofilm scaping via a novel small molecule.</title>
        <authorList>
            <person name="Jeske O."/>
            <person name="Boedeker C."/>
            <person name="Wiegand S."/>
            <person name="Breitling P."/>
            <person name="Kallscheuer N."/>
            <person name="Jogler M."/>
            <person name="Rohde M."/>
            <person name="Petersen J."/>
            <person name="Medema M.H."/>
            <person name="Surup F."/>
            <person name="Jogler C."/>
        </authorList>
    </citation>
    <scope>NUCLEOTIDE SEQUENCE [LARGE SCALE GENOMIC DNA]</scope>
    <source>
        <strain evidence="9 10">Mal15</strain>
    </source>
</reference>
<keyword evidence="10" id="KW-1185">Reference proteome</keyword>
<accession>A0A5B9MP58</accession>
<dbReference type="RefSeq" id="WP_233903046.1">
    <property type="nucleotide sequence ID" value="NZ_CP036264.1"/>
</dbReference>
<protein>
    <submittedName>
        <fullName evidence="9">ECF RNA polymerase sigma factor SigE</fullName>
    </submittedName>
</protein>
<dbReference type="Gene3D" id="1.10.10.10">
    <property type="entry name" value="Winged helix-like DNA-binding domain superfamily/Winged helix DNA-binding domain"/>
    <property type="match status" value="1"/>
</dbReference>
<feature type="domain" description="RNA polymerase sigma-70 region 2" evidence="7">
    <location>
        <begin position="49"/>
        <end position="115"/>
    </location>
</feature>
<dbReference type="InterPro" id="IPR039425">
    <property type="entry name" value="RNA_pol_sigma-70-like"/>
</dbReference>
<sequence length="202" mass="23024">MRMSREVMRLDEASQENGDTTIRESTSIASTQQLVDACLAGDRCAMQQLYEQCSDHVYGLMIRMVGRQDADDLTQHVFLTMFRKLEQFNGQSKLETWLYRLATNEALQHLRRCKRRATAPLVAEPETSDPDRIGATEEAELLETAISRLEPELRAVLLLKEQRGLSYQEIAESVGIPEGTVGSRLNRARKELRQKLAKLGWE</sequence>
<dbReference type="Pfam" id="PF04542">
    <property type="entry name" value="Sigma70_r2"/>
    <property type="match status" value="1"/>
</dbReference>
<dbReference type="PANTHER" id="PTHR43133:SF8">
    <property type="entry name" value="RNA POLYMERASE SIGMA FACTOR HI_1459-RELATED"/>
    <property type="match status" value="1"/>
</dbReference>
<dbReference type="AlphaFoldDB" id="A0A5B9MP58"/>
<feature type="region of interest" description="Disordered" evidence="6">
    <location>
        <begin position="1"/>
        <end position="21"/>
    </location>
</feature>
<feature type="compositionally biased region" description="Basic and acidic residues" evidence="6">
    <location>
        <begin position="1"/>
        <end position="12"/>
    </location>
</feature>
<dbReference type="Gene3D" id="1.10.1740.10">
    <property type="match status" value="1"/>
</dbReference>
<evidence type="ECO:0000256" key="4">
    <source>
        <dbReference type="ARBA" id="ARBA00023125"/>
    </source>
</evidence>
<feature type="domain" description="RNA polymerase sigma factor 70 region 4 type 2" evidence="8">
    <location>
        <begin position="140"/>
        <end position="192"/>
    </location>
</feature>
<dbReference type="EMBL" id="CP036264">
    <property type="protein sequence ID" value="QEG01495.1"/>
    <property type="molecule type" value="Genomic_DNA"/>
</dbReference>
<keyword evidence="3" id="KW-0731">Sigma factor</keyword>
<comment type="similarity">
    <text evidence="1">Belongs to the sigma-70 factor family. ECF subfamily.</text>
</comment>
<evidence type="ECO:0000256" key="6">
    <source>
        <dbReference type="SAM" id="MobiDB-lite"/>
    </source>
</evidence>
<dbReference type="InterPro" id="IPR014284">
    <property type="entry name" value="RNA_pol_sigma-70_dom"/>
</dbReference>
<dbReference type="KEGG" id="smam:Mal15_55720"/>
<dbReference type="InterPro" id="IPR013249">
    <property type="entry name" value="RNA_pol_sigma70_r4_t2"/>
</dbReference>
<organism evidence="9 10">
    <name type="scientific">Stieleria maiorica</name>
    <dbReference type="NCBI Taxonomy" id="2795974"/>
    <lineage>
        <taxon>Bacteria</taxon>
        <taxon>Pseudomonadati</taxon>
        <taxon>Planctomycetota</taxon>
        <taxon>Planctomycetia</taxon>
        <taxon>Pirellulales</taxon>
        <taxon>Pirellulaceae</taxon>
        <taxon>Stieleria</taxon>
    </lineage>
</organism>
<keyword evidence="5" id="KW-0804">Transcription</keyword>
<dbReference type="InterPro" id="IPR036388">
    <property type="entry name" value="WH-like_DNA-bd_sf"/>
</dbReference>
<dbReference type="InterPro" id="IPR013325">
    <property type="entry name" value="RNA_pol_sigma_r2"/>
</dbReference>
<dbReference type="NCBIfam" id="TIGR02937">
    <property type="entry name" value="sigma70-ECF"/>
    <property type="match status" value="1"/>
</dbReference>
<evidence type="ECO:0000256" key="1">
    <source>
        <dbReference type="ARBA" id="ARBA00010641"/>
    </source>
</evidence>
<evidence type="ECO:0000313" key="9">
    <source>
        <dbReference type="EMBL" id="QEG01495.1"/>
    </source>
</evidence>
<dbReference type="Proteomes" id="UP000321353">
    <property type="component" value="Chromosome"/>
</dbReference>
<evidence type="ECO:0000259" key="8">
    <source>
        <dbReference type="Pfam" id="PF08281"/>
    </source>
</evidence>
<evidence type="ECO:0000256" key="2">
    <source>
        <dbReference type="ARBA" id="ARBA00023015"/>
    </source>
</evidence>
<evidence type="ECO:0000256" key="5">
    <source>
        <dbReference type="ARBA" id="ARBA00023163"/>
    </source>
</evidence>
<dbReference type="GO" id="GO:0016987">
    <property type="term" value="F:sigma factor activity"/>
    <property type="evidence" value="ECO:0007669"/>
    <property type="project" value="UniProtKB-KW"/>
</dbReference>
<dbReference type="GO" id="GO:0003677">
    <property type="term" value="F:DNA binding"/>
    <property type="evidence" value="ECO:0007669"/>
    <property type="project" value="UniProtKB-KW"/>
</dbReference>
<dbReference type="InterPro" id="IPR007627">
    <property type="entry name" value="RNA_pol_sigma70_r2"/>
</dbReference>
<dbReference type="CDD" id="cd06171">
    <property type="entry name" value="Sigma70_r4"/>
    <property type="match status" value="1"/>
</dbReference>
<gene>
    <name evidence="9" type="primary">sigE_6</name>
    <name evidence="9" type="ORF">Mal15_55720</name>
</gene>
<dbReference type="Pfam" id="PF08281">
    <property type="entry name" value="Sigma70_r4_2"/>
    <property type="match status" value="1"/>
</dbReference>
<proteinExistence type="inferred from homology"/>
<evidence type="ECO:0000259" key="7">
    <source>
        <dbReference type="Pfam" id="PF04542"/>
    </source>
</evidence>
<dbReference type="SUPFAM" id="SSF88946">
    <property type="entry name" value="Sigma2 domain of RNA polymerase sigma factors"/>
    <property type="match status" value="1"/>
</dbReference>
<dbReference type="SUPFAM" id="SSF88659">
    <property type="entry name" value="Sigma3 and sigma4 domains of RNA polymerase sigma factors"/>
    <property type="match status" value="1"/>
</dbReference>
<evidence type="ECO:0000256" key="3">
    <source>
        <dbReference type="ARBA" id="ARBA00023082"/>
    </source>
</evidence>
<dbReference type="InterPro" id="IPR013324">
    <property type="entry name" value="RNA_pol_sigma_r3/r4-like"/>
</dbReference>
<keyword evidence="4" id="KW-0238">DNA-binding</keyword>
<keyword evidence="2" id="KW-0805">Transcription regulation</keyword>
<dbReference type="PANTHER" id="PTHR43133">
    <property type="entry name" value="RNA POLYMERASE ECF-TYPE SIGMA FACTO"/>
    <property type="match status" value="1"/>
</dbReference>
<dbReference type="GO" id="GO:0006352">
    <property type="term" value="P:DNA-templated transcription initiation"/>
    <property type="evidence" value="ECO:0007669"/>
    <property type="project" value="InterPro"/>
</dbReference>